<dbReference type="InterPro" id="IPR036871">
    <property type="entry name" value="PX_dom_sf"/>
</dbReference>
<evidence type="ECO:0000256" key="2">
    <source>
        <dbReference type="SAM" id="MobiDB-lite"/>
    </source>
</evidence>
<keyword evidence="1" id="KW-0862">Zinc</keyword>
<keyword evidence="1" id="KW-0863">Zinc-finger</keyword>
<sequence>FQYVHLAIATHYTDVRRGKFYEMIKKDIVISWFKGLSADDRIDLICNILDCCLPWEIRFFNTFMEAQVQRDYLAFRQAESTANNPTDLSCLVCLDDSHIRRKLCVCLALLHSSNRQAAAVMFGILDDYQPSTFVEEEFFTELSLLMTMSAHHPAFSFHHKHVLHAKLKQLKQAANRTSDLSETVSESSSGSSTFSFDQDVTTKFERHDHFEDGTVFQDCKTEREDLPLRDLPAVAKDQTPEGNFIFLYVKELKLHAIEKAKEKERKTRHDLRKRDDHWYVLQVLWGDDTTDTIHRTYEEMFDFQCKLRKMYPNKVDANGNPWKLPFLPGRIRIFNKPEQKGEKTPIPDITDYIRLFSSLPKFVRGCDHVVKFFQCEKGKRKRLESKKAKHSSKKEQVLDKMKQKEFDTPHRIAEVVREQSLGESERDGKKSENKTDATNQSQNRDQIQADEGSPAVIQVDENGNELKVTASDAMLPSVEAVLSSSVSVVNNTTPKLSTNSLHSSVEKSLVSLHVALPSTAPVTSYPSPSVSPSGSPVTSPTVTPLFPRQSCAEHINWAFRPHGRALTVSEWLRRLRLHKYSDVFRGKTFDEMLKLTDEDFGRLGLTAGARRKLRVNLEVLRTSGCFTSSGLILFDIIPSPSTDPTPLKSLCSAYSKGILISENHGHSPVCYSSAADSCGEFLYSESDSASDCGSDLLSEPRIQTGFSRMYKKTFPVLNSCRVSCYNCGSLGHVGGQCMAPNLDKIASYGM</sequence>
<keyword evidence="1" id="KW-0479">Metal-binding</keyword>
<dbReference type="Pfam" id="PF00787">
    <property type="entry name" value="PX"/>
    <property type="match status" value="1"/>
</dbReference>
<feature type="non-terminal residue" evidence="4">
    <location>
        <position position="750"/>
    </location>
</feature>
<dbReference type="PROSITE" id="PS50158">
    <property type="entry name" value="ZF_CCHC"/>
    <property type="match status" value="1"/>
</dbReference>
<dbReference type="InterPro" id="IPR001660">
    <property type="entry name" value="SAM"/>
</dbReference>
<evidence type="ECO:0000256" key="1">
    <source>
        <dbReference type="PROSITE-ProRule" id="PRU00047"/>
    </source>
</evidence>
<feature type="compositionally biased region" description="Polar residues" evidence="2">
    <location>
        <begin position="436"/>
        <end position="446"/>
    </location>
</feature>
<dbReference type="SUPFAM" id="SSF64268">
    <property type="entry name" value="PX domain"/>
    <property type="match status" value="1"/>
</dbReference>
<feature type="compositionally biased region" description="Basic and acidic residues" evidence="2">
    <location>
        <begin position="393"/>
        <end position="417"/>
    </location>
</feature>
<dbReference type="InterPro" id="IPR058599">
    <property type="entry name" value="PHAT_Smg/ZCCHC2-like"/>
</dbReference>
<dbReference type="InterPro" id="IPR013761">
    <property type="entry name" value="SAM/pointed_sf"/>
</dbReference>
<keyword evidence="5" id="KW-1185">Reference proteome</keyword>
<gene>
    <name evidence="4" type="ORF">PEVE_00036091</name>
</gene>
<evidence type="ECO:0000313" key="4">
    <source>
        <dbReference type="EMBL" id="CAH3017182.1"/>
    </source>
</evidence>
<dbReference type="SUPFAM" id="SSF47769">
    <property type="entry name" value="SAM/Pointed domain"/>
    <property type="match status" value="1"/>
</dbReference>
<feature type="region of interest" description="Disordered" evidence="2">
    <location>
        <begin position="384"/>
        <end position="454"/>
    </location>
</feature>
<dbReference type="PANTHER" id="PTHR16195:SF16">
    <property type="entry name" value="ZINC FINGER CCHC DOMAIN-CONTAINING PROTEIN 14"/>
    <property type="match status" value="1"/>
</dbReference>
<evidence type="ECO:0000259" key="3">
    <source>
        <dbReference type="PROSITE" id="PS50158"/>
    </source>
</evidence>
<dbReference type="PANTHER" id="PTHR16195">
    <property type="entry name" value="ZINC FINGER CCHC DOMAIN CONTAINING PROTEIN"/>
    <property type="match status" value="1"/>
</dbReference>
<reference evidence="4 5" key="1">
    <citation type="submission" date="2022-05" db="EMBL/GenBank/DDBJ databases">
        <authorList>
            <consortium name="Genoscope - CEA"/>
            <person name="William W."/>
        </authorList>
    </citation>
    <scope>NUCLEOTIDE SEQUENCE [LARGE SCALE GENOMIC DNA]</scope>
</reference>
<dbReference type="EMBL" id="CALNXI010000057">
    <property type="protein sequence ID" value="CAH3017182.1"/>
    <property type="molecule type" value="Genomic_DNA"/>
</dbReference>
<accession>A0ABN8LNQ7</accession>
<name>A0ABN8LNQ7_9CNID</name>
<dbReference type="Pfam" id="PF00536">
    <property type="entry name" value="SAM_1"/>
    <property type="match status" value="1"/>
</dbReference>
<dbReference type="InterPro" id="IPR001683">
    <property type="entry name" value="PX_dom"/>
</dbReference>
<organism evidence="4 5">
    <name type="scientific">Porites evermanni</name>
    <dbReference type="NCBI Taxonomy" id="104178"/>
    <lineage>
        <taxon>Eukaryota</taxon>
        <taxon>Metazoa</taxon>
        <taxon>Cnidaria</taxon>
        <taxon>Anthozoa</taxon>
        <taxon>Hexacorallia</taxon>
        <taxon>Scleractinia</taxon>
        <taxon>Fungiina</taxon>
        <taxon>Poritidae</taxon>
        <taxon>Porites</taxon>
    </lineage>
</organism>
<feature type="compositionally biased region" description="Basic and acidic residues" evidence="2">
    <location>
        <begin position="423"/>
        <end position="435"/>
    </location>
</feature>
<dbReference type="InterPro" id="IPR001878">
    <property type="entry name" value="Znf_CCHC"/>
</dbReference>
<dbReference type="Gene3D" id="3.30.1520.10">
    <property type="entry name" value="Phox-like domain"/>
    <property type="match status" value="1"/>
</dbReference>
<dbReference type="InterPro" id="IPR042344">
    <property type="entry name" value="ZCCHC14"/>
</dbReference>
<dbReference type="Gene3D" id="1.10.150.50">
    <property type="entry name" value="Transcription Factor, Ets-1"/>
    <property type="match status" value="1"/>
</dbReference>
<feature type="non-terminal residue" evidence="4">
    <location>
        <position position="1"/>
    </location>
</feature>
<dbReference type="InterPro" id="IPR057327">
    <property type="entry name" value="Vts1_dom"/>
</dbReference>
<dbReference type="Pfam" id="PF26034">
    <property type="entry name" value="PHAT_SMAUG"/>
    <property type="match status" value="1"/>
</dbReference>
<dbReference type="SMART" id="SM00312">
    <property type="entry name" value="PX"/>
    <property type="match status" value="1"/>
</dbReference>
<comment type="caution">
    <text evidence="4">The sequence shown here is derived from an EMBL/GenBank/DDBJ whole genome shotgun (WGS) entry which is preliminary data.</text>
</comment>
<protein>
    <recommendedName>
        <fullName evidence="3">CCHC-type domain-containing protein</fullName>
    </recommendedName>
</protein>
<dbReference type="Pfam" id="PF25479">
    <property type="entry name" value="Vts1"/>
    <property type="match status" value="1"/>
</dbReference>
<dbReference type="SMART" id="SM00454">
    <property type="entry name" value="SAM"/>
    <property type="match status" value="1"/>
</dbReference>
<dbReference type="Proteomes" id="UP001159427">
    <property type="component" value="Unassembled WGS sequence"/>
</dbReference>
<feature type="domain" description="CCHC-type" evidence="3">
    <location>
        <begin position="724"/>
        <end position="737"/>
    </location>
</feature>
<evidence type="ECO:0000313" key="5">
    <source>
        <dbReference type="Proteomes" id="UP001159427"/>
    </source>
</evidence>
<proteinExistence type="predicted"/>